<sequence length="133" mass="15399">MIQAIKLEKMLKKKVMGCMIQVNLLTEEEESPVIPIDTEVEEILIQYNDVFQEPQGLPPKRECDHAIHLKSGAEPPNVRPYKVPHYKREAMESLIKQLMENNEIRKSISPYSSPAVLVRKKDGSWRLLWTTES</sequence>
<dbReference type="SUPFAM" id="SSF56672">
    <property type="entry name" value="DNA/RNA polymerases"/>
    <property type="match status" value="1"/>
</dbReference>
<accession>A0A0A9CV51</accession>
<evidence type="ECO:0008006" key="2">
    <source>
        <dbReference type="Google" id="ProtNLM"/>
    </source>
</evidence>
<dbReference type="PANTHER" id="PTHR24559">
    <property type="entry name" value="TRANSPOSON TY3-I GAG-POL POLYPROTEIN"/>
    <property type="match status" value="1"/>
</dbReference>
<reference evidence="1" key="2">
    <citation type="journal article" date="2015" name="Data Brief">
        <title>Shoot transcriptome of the giant reed, Arundo donax.</title>
        <authorList>
            <person name="Barrero R.A."/>
            <person name="Guerrero F.D."/>
            <person name="Moolhuijzen P."/>
            <person name="Goolsby J.A."/>
            <person name="Tidwell J."/>
            <person name="Bellgard S.E."/>
            <person name="Bellgard M.I."/>
        </authorList>
    </citation>
    <scope>NUCLEOTIDE SEQUENCE</scope>
    <source>
        <tissue evidence="1">Shoot tissue taken approximately 20 cm above the soil surface</tissue>
    </source>
</reference>
<dbReference type="PANTHER" id="PTHR24559:SF450">
    <property type="entry name" value="RNA-DIRECTED DNA POLYMERASE HOMOLOG"/>
    <property type="match status" value="1"/>
</dbReference>
<proteinExistence type="predicted"/>
<name>A0A0A9CV51_ARUDO</name>
<dbReference type="InterPro" id="IPR043502">
    <property type="entry name" value="DNA/RNA_pol_sf"/>
</dbReference>
<dbReference type="Gene3D" id="3.10.10.10">
    <property type="entry name" value="HIV Type 1 Reverse Transcriptase, subunit A, domain 1"/>
    <property type="match status" value="1"/>
</dbReference>
<dbReference type="AlphaFoldDB" id="A0A0A9CV51"/>
<protein>
    <recommendedName>
        <fullName evidence="2">Reverse transcriptase domain-containing protein</fullName>
    </recommendedName>
</protein>
<evidence type="ECO:0000313" key="1">
    <source>
        <dbReference type="EMBL" id="JAD79466.1"/>
    </source>
</evidence>
<dbReference type="InterPro" id="IPR053134">
    <property type="entry name" value="RNA-dir_DNA_polymerase"/>
</dbReference>
<organism evidence="1">
    <name type="scientific">Arundo donax</name>
    <name type="common">Giant reed</name>
    <name type="synonym">Donax arundinaceus</name>
    <dbReference type="NCBI Taxonomy" id="35708"/>
    <lineage>
        <taxon>Eukaryota</taxon>
        <taxon>Viridiplantae</taxon>
        <taxon>Streptophyta</taxon>
        <taxon>Embryophyta</taxon>
        <taxon>Tracheophyta</taxon>
        <taxon>Spermatophyta</taxon>
        <taxon>Magnoliopsida</taxon>
        <taxon>Liliopsida</taxon>
        <taxon>Poales</taxon>
        <taxon>Poaceae</taxon>
        <taxon>PACMAD clade</taxon>
        <taxon>Arundinoideae</taxon>
        <taxon>Arundineae</taxon>
        <taxon>Arundo</taxon>
    </lineage>
</organism>
<reference evidence="1" key="1">
    <citation type="submission" date="2014-09" db="EMBL/GenBank/DDBJ databases">
        <authorList>
            <person name="Magalhaes I.L.F."/>
            <person name="Oliveira U."/>
            <person name="Santos F.R."/>
            <person name="Vidigal T.H.D.A."/>
            <person name="Brescovit A.D."/>
            <person name="Santos A.J."/>
        </authorList>
    </citation>
    <scope>NUCLEOTIDE SEQUENCE</scope>
    <source>
        <tissue evidence="1">Shoot tissue taken approximately 20 cm above the soil surface</tissue>
    </source>
</reference>
<dbReference type="EMBL" id="GBRH01218429">
    <property type="protein sequence ID" value="JAD79466.1"/>
    <property type="molecule type" value="Transcribed_RNA"/>
</dbReference>